<dbReference type="EMBL" id="MCFI01000011">
    <property type="protein sequence ID" value="ORY81340.1"/>
    <property type="molecule type" value="Genomic_DNA"/>
</dbReference>
<accession>A0A1Y2FBP6</accession>
<keyword evidence="2" id="KW-1185">Reference proteome</keyword>
<evidence type="ECO:0000313" key="1">
    <source>
        <dbReference type="EMBL" id="ORY81340.1"/>
    </source>
</evidence>
<organism evidence="1 2">
    <name type="scientific">Protomyces lactucae-debilis</name>
    <dbReference type="NCBI Taxonomy" id="2754530"/>
    <lineage>
        <taxon>Eukaryota</taxon>
        <taxon>Fungi</taxon>
        <taxon>Dikarya</taxon>
        <taxon>Ascomycota</taxon>
        <taxon>Taphrinomycotina</taxon>
        <taxon>Taphrinomycetes</taxon>
        <taxon>Taphrinales</taxon>
        <taxon>Protomycetaceae</taxon>
        <taxon>Protomyces</taxon>
    </lineage>
</organism>
<name>A0A1Y2FBP6_PROLT</name>
<gene>
    <name evidence="1" type="ORF">BCR37DRAFT_41198</name>
</gene>
<protein>
    <submittedName>
        <fullName evidence="1">Uncharacterized protein</fullName>
    </submittedName>
</protein>
<dbReference type="AlphaFoldDB" id="A0A1Y2FBP6"/>
<dbReference type="GeneID" id="63788810"/>
<dbReference type="RefSeq" id="XP_040724716.1">
    <property type="nucleotide sequence ID" value="XM_040872211.1"/>
</dbReference>
<dbReference type="Proteomes" id="UP000193685">
    <property type="component" value="Unassembled WGS sequence"/>
</dbReference>
<evidence type="ECO:0000313" key="2">
    <source>
        <dbReference type="Proteomes" id="UP000193685"/>
    </source>
</evidence>
<sequence length="147" mass="16442">MSRAMSLYRYIGQSWTQRLVAIRLDNERPSWPSMPPRRVQAIIWSTIRDYNILLLVVQLAAICNGLPSAKSPSNASRSCLEHAESLVGTPIHMRSTSVVLQYVRMVAFELEFASSGPLAYIELQVIPGTVPKRCIPRIAGFLDLEDA</sequence>
<comment type="caution">
    <text evidence="1">The sequence shown here is derived from an EMBL/GenBank/DDBJ whole genome shotgun (WGS) entry which is preliminary data.</text>
</comment>
<reference evidence="1 2" key="1">
    <citation type="submission" date="2016-07" db="EMBL/GenBank/DDBJ databases">
        <title>Pervasive Adenine N6-methylation of Active Genes in Fungi.</title>
        <authorList>
            <consortium name="DOE Joint Genome Institute"/>
            <person name="Mondo S.J."/>
            <person name="Dannebaum R.O."/>
            <person name="Kuo R.C."/>
            <person name="Labutti K."/>
            <person name="Haridas S."/>
            <person name="Kuo A."/>
            <person name="Salamov A."/>
            <person name="Ahrendt S.R."/>
            <person name="Lipzen A."/>
            <person name="Sullivan W."/>
            <person name="Andreopoulos W.B."/>
            <person name="Clum A."/>
            <person name="Lindquist E."/>
            <person name="Daum C."/>
            <person name="Ramamoorthy G.K."/>
            <person name="Gryganskyi A."/>
            <person name="Culley D."/>
            <person name="Magnuson J.K."/>
            <person name="James T.Y."/>
            <person name="O'Malley M.A."/>
            <person name="Stajich J.E."/>
            <person name="Spatafora J.W."/>
            <person name="Visel A."/>
            <person name="Grigoriev I.V."/>
        </authorList>
    </citation>
    <scope>NUCLEOTIDE SEQUENCE [LARGE SCALE GENOMIC DNA]</scope>
    <source>
        <strain evidence="1 2">12-1054</strain>
    </source>
</reference>
<proteinExistence type="predicted"/>